<accession>A0A318MTG1</accession>
<dbReference type="PROSITE" id="PS01332">
    <property type="entry name" value="HTH_RRF2_1"/>
    <property type="match status" value="1"/>
</dbReference>
<dbReference type="Proteomes" id="UP000247838">
    <property type="component" value="Unassembled WGS sequence"/>
</dbReference>
<dbReference type="PANTHER" id="PTHR33221">
    <property type="entry name" value="WINGED HELIX-TURN-HELIX TRANSCRIPTIONAL REGULATOR, RRF2 FAMILY"/>
    <property type="match status" value="1"/>
</dbReference>
<dbReference type="Pfam" id="PF02082">
    <property type="entry name" value="Rrf2"/>
    <property type="match status" value="1"/>
</dbReference>
<keyword evidence="1" id="KW-0238">DNA-binding</keyword>
<dbReference type="EMBL" id="QGLM01000013">
    <property type="protein sequence ID" value="PXY95219.1"/>
    <property type="molecule type" value="Genomic_DNA"/>
</dbReference>
<dbReference type="InterPro" id="IPR000944">
    <property type="entry name" value="Tscrpt_reg_Rrf2"/>
</dbReference>
<dbReference type="InterPro" id="IPR036388">
    <property type="entry name" value="WH-like_DNA-bd_sf"/>
</dbReference>
<sequence length="139" mass="16132">MQLSNFTDYSIRVLLYLSFLTDDERVTITQISEYYKISNNHLVKVVYNLSKLGYIETKQGKSGGIKLKIASKDINVGKLIRQVEQMELLNCQPSACKISQFCLLKNYLLDAKEAFLKQLEQYTIDDLMVNENLLKNRIR</sequence>
<dbReference type="GO" id="GO:0003700">
    <property type="term" value="F:DNA-binding transcription factor activity"/>
    <property type="evidence" value="ECO:0007669"/>
    <property type="project" value="TreeGrafter"/>
</dbReference>
<dbReference type="SUPFAM" id="SSF46785">
    <property type="entry name" value="Winged helix' DNA-binding domain"/>
    <property type="match status" value="1"/>
</dbReference>
<dbReference type="Gene3D" id="1.10.10.10">
    <property type="entry name" value="Winged helix-like DNA-binding domain superfamily/Winged helix DNA-binding domain"/>
    <property type="match status" value="1"/>
</dbReference>
<reference evidence="2 3" key="1">
    <citation type="submission" date="2018-05" db="EMBL/GenBank/DDBJ databases">
        <title>Reference genomes for bee gut microbiota database.</title>
        <authorList>
            <person name="Ellegaard K.M."/>
        </authorList>
    </citation>
    <scope>NUCLEOTIDE SEQUENCE [LARGE SCALE GENOMIC DNA]</scope>
    <source>
        <strain evidence="2 3">ESL0167</strain>
    </source>
</reference>
<organism evidence="2 3">
    <name type="scientific">Frischella perrara</name>
    <dbReference type="NCBI Taxonomy" id="1267021"/>
    <lineage>
        <taxon>Bacteria</taxon>
        <taxon>Pseudomonadati</taxon>
        <taxon>Pseudomonadota</taxon>
        <taxon>Gammaproteobacteria</taxon>
        <taxon>Orbales</taxon>
        <taxon>Orbaceae</taxon>
        <taxon>Frischella</taxon>
    </lineage>
</organism>
<dbReference type="InterPro" id="IPR030489">
    <property type="entry name" value="TR_Rrf2-type_CS"/>
</dbReference>
<protein>
    <submittedName>
        <fullName evidence="2">Transcriptional repressor NsrR</fullName>
    </submittedName>
</protein>
<dbReference type="PROSITE" id="PS51197">
    <property type="entry name" value="HTH_RRF2_2"/>
    <property type="match status" value="1"/>
</dbReference>
<comment type="caution">
    <text evidence="2">The sequence shown here is derived from an EMBL/GenBank/DDBJ whole genome shotgun (WGS) entry which is preliminary data.</text>
</comment>
<dbReference type="GO" id="GO:0005829">
    <property type="term" value="C:cytosol"/>
    <property type="evidence" value="ECO:0007669"/>
    <property type="project" value="TreeGrafter"/>
</dbReference>
<evidence type="ECO:0000313" key="3">
    <source>
        <dbReference type="Proteomes" id="UP000247838"/>
    </source>
</evidence>
<proteinExistence type="predicted"/>
<name>A0A318MTG1_FRIPE</name>
<dbReference type="GO" id="GO:0003677">
    <property type="term" value="F:DNA binding"/>
    <property type="evidence" value="ECO:0007669"/>
    <property type="project" value="UniProtKB-KW"/>
</dbReference>
<dbReference type="InterPro" id="IPR036390">
    <property type="entry name" value="WH_DNA-bd_sf"/>
</dbReference>
<dbReference type="PANTHER" id="PTHR33221:SF4">
    <property type="entry name" value="HTH-TYPE TRANSCRIPTIONAL REPRESSOR NSRR"/>
    <property type="match status" value="1"/>
</dbReference>
<dbReference type="RefSeq" id="WP_110443459.1">
    <property type="nucleotide sequence ID" value="NZ_CALYQC010000054.1"/>
</dbReference>
<evidence type="ECO:0000256" key="1">
    <source>
        <dbReference type="ARBA" id="ARBA00023125"/>
    </source>
</evidence>
<gene>
    <name evidence="2" type="ORF">DKK76_05410</name>
</gene>
<evidence type="ECO:0000313" key="2">
    <source>
        <dbReference type="EMBL" id="PXY95219.1"/>
    </source>
</evidence>
<dbReference type="NCBIfam" id="TIGR00738">
    <property type="entry name" value="rrf2_super"/>
    <property type="match status" value="1"/>
</dbReference>
<dbReference type="AlphaFoldDB" id="A0A318MTG1"/>